<organism evidence="3">
    <name type="scientific">Candidatus Fermentithermobacillus carboniphilus</name>
    <dbReference type="NCBI Taxonomy" id="3085328"/>
    <lineage>
        <taxon>Bacteria</taxon>
        <taxon>Bacillati</taxon>
        <taxon>Bacillota</taxon>
        <taxon>Candidatus Fermentithermobacillia</taxon>
        <taxon>Candidatus Fermentithermobacillales</taxon>
        <taxon>Candidatus Fermentithermobacillaceae</taxon>
        <taxon>Candidatus Fermentithermobacillus</taxon>
    </lineage>
</organism>
<dbReference type="GO" id="GO:0046657">
    <property type="term" value="P:folic acid catabolic process"/>
    <property type="evidence" value="ECO:0007669"/>
    <property type="project" value="TreeGrafter"/>
</dbReference>
<dbReference type="SUPFAM" id="SSF53187">
    <property type="entry name" value="Zn-dependent exopeptidases"/>
    <property type="match status" value="1"/>
</dbReference>
<dbReference type="InterPro" id="IPR017439">
    <property type="entry name" value="Amidohydrolase"/>
</dbReference>
<evidence type="ECO:0000256" key="1">
    <source>
        <dbReference type="PIRNR" id="PIRNR037226"/>
    </source>
</evidence>
<dbReference type="InterPro" id="IPR036264">
    <property type="entry name" value="Bact_exopeptidase_dim_dom"/>
</dbReference>
<dbReference type="SUPFAM" id="SSF55031">
    <property type="entry name" value="Bacterial exopeptidase dimerisation domain"/>
    <property type="match status" value="1"/>
</dbReference>
<dbReference type="GO" id="GO:0005737">
    <property type="term" value="C:cytoplasm"/>
    <property type="evidence" value="ECO:0007669"/>
    <property type="project" value="TreeGrafter"/>
</dbReference>
<dbReference type="InterPro" id="IPR002933">
    <property type="entry name" value="Peptidase_M20"/>
</dbReference>
<evidence type="ECO:0000313" key="3">
    <source>
        <dbReference type="EMBL" id="QUL99130.1"/>
    </source>
</evidence>
<accession>A0AAT9LDQ5</accession>
<comment type="similarity">
    <text evidence="1">Belongs to the peptidase M20A family.</text>
</comment>
<feature type="domain" description="Peptidase M20 dimerisation" evidence="2">
    <location>
        <begin position="178"/>
        <end position="258"/>
    </location>
</feature>
<dbReference type="NCBIfam" id="TIGR01891">
    <property type="entry name" value="amidohydrolases"/>
    <property type="match status" value="1"/>
</dbReference>
<evidence type="ECO:0000259" key="2">
    <source>
        <dbReference type="Pfam" id="PF07687"/>
    </source>
</evidence>
<dbReference type="PANTHER" id="PTHR30575">
    <property type="entry name" value="PEPTIDASE M20"/>
    <property type="match status" value="1"/>
</dbReference>
<dbReference type="InterPro" id="IPR011650">
    <property type="entry name" value="Peptidase_M20_dimer"/>
</dbReference>
<protein>
    <recommendedName>
        <fullName evidence="1">Peptidase M20 domain-containing protein 2</fullName>
    </recommendedName>
</protein>
<dbReference type="Gene3D" id="3.40.630.10">
    <property type="entry name" value="Zn peptidases"/>
    <property type="match status" value="1"/>
</dbReference>
<dbReference type="KEGG" id="fcz:IMF26_03420"/>
<dbReference type="GO" id="GO:0071713">
    <property type="term" value="F:para-aminobenzoyl-glutamate hydrolase activity"/>
    <property type="evidence" value="ECO:0007669"/>
    <property type="project" value="TreeGrafter"/>
</dbReference>
<gene>
    <name evidence="3" type="ORF">IMF26_03420</name>
</gene>
<dbReference type="InterPro" id="IPR052030">
    <property type="entry name" value="Peptidase_M20/M20A_hydrolases"/>
</dbReference>
<dbReference type="Pfam" id="PF07687">
    <property type="entry name" value="M20_dimer"/>
    <property type="match status" value="1"/>
</dbReference>
<name>A0AAT9LDQ5_9FIRM</name>
<dbReference type="FunFam" id="3.30.70.360:FF:000004">
    <property type="entry name" value="Peptidase M20 domain-containing protein 2"/>
    <property type="match status" value="1"/>
</dbReference>
<proteinExistence type="inferred from homology"/>
<dbReference type="AlphaFoldDB" id="A0AAT9LDQ5"/>
<dbReference type="EMBL" id="CP062796">
    <property type="protein sequence ID" value="QUL99130.1"/>
    <property type="molecule type" value="Genomic_DNA"/>
</dbReference>
<dbReference type="Pfam" id="PF01546">
    <property type="entry name" value="Peptidase_M20"/>
    <property type="match status" value="1"/>
</dbReference>
<dbReference type="PANTHER" id="PTHR30575:SF0">
    <property type="entry name" value="XAA-ARG DIPEPTIDASE"/>
    <property type="match status" value="1"/>
</dbReference>
<sequence>MPKEKADIEVKRQELVSAVDSLRPMVEDVARSLYEHPELGLEEVFASRKLTSILESHGFSVEKEVAGLPTAFMAKAGKVRPAIAFMAEYDALLGIGHGCGHNLMAACALAAGIASKTVLPPETEQVTWIVLGTPAEETIGGKVVMTEAGVFDKIDAAFIAHPGQRNSLGGSSWASHPMEITFYGKSAHAGGNPQAGINALDALVSAYVAIRTMKNHLRDDVRLAGIITHGGDAPNVVPDRASCRFTIRAKDSRYLEEVVIPRVKQCAEGAALSVGARVEFRHYEPLFRETLEHPVLREIARKNFEYLGVKVPPPEPGTGGGVTDVGSVTWAVPCIQIGFEMTDARGHSKEMADATITPRAINATLMAAKVLALSALDLVYQPGLLEEAERYLQEVTGQSRQS</sequence>
<reference evidence="3" key="1">
    <citation type="submission" date="2020-10" db="EMBL/GenBank/DDBJ databases">
        <authorList>
            <person name="Kadnikov V."/>
            <person name="Beletsky A.V."/>
            <person name="Mardanov A.V."/>
            <person name="Karnachuk O.V."/>
            <person name="Ravin N.V."/>
        </authorList>
    </citation>
    <scope>NUCLEOTIDE SEQUENCE</scope>
    <source>
        <strain evidence="3">Bu02</strain>
    </source>
</reference>
<dbReference type="InterPro" id="IPR017144">
    <property type="entry name" value="Xaa-Arg_dipeptidase"/>
</dbReference>
<dbReference type="GO" id="GO:0016805">
    <property type="term" value="F:dipeptidase activity"/>
    <property type="evidence" value="ECO:0007669"/>
    <property type="project" value="InterPro"/>
</dbReference>
<dbReference type="Gene3D" id="3.30.70.360">
    <property type="match status" value="1"/>
</dbReference>
<reference evidence="3" key="2">
    <citation type="journal article" date="2023" name="Biology">
        <title>Prokaryotic Life Associated with Coal-Fire Gas Vents Revealed by Metagenomics.</title>
        <authorList>
            <person name="Kadnikov V.V."/>
            <person name="Mardanov A.V."/>
            <person name="Beletsky A.V."/>
            <person name="Karnachuk O.V."/>
            <person name="Ravin N.V."/>
        </authorList>
    </citation>
    <scope>NUCLEOTIDE SEQUENCE</scope>
    <source>
        <strain evidence="3">Bu02</strain>
    </source>
</reference>
<dbReference type="PIRSF" id="PIRSF037226">
    <property type="entry name" value="Amidohydrolase_ACY1L2_prd"/>
    <property type="match status" value="1"/>
</dbReference>